<dbReference type="Gene3D" id="3.30.200.20">
    <property type="entry name" value="Phosphorylase Kinase, domain 1"/>
    <property type="match status" value="1"/>
</dbReference>
<dbReference type="Gene3D" id="1.10.510.10">
    <property type="entry name" value="Transferase(Phosphotransferase) domain 1"/>
    <property type="match status" value="1"/>
</dbReference>
<protein>
    <submittedName>
        <fullName evidence="10">Protein kinase domain</fullName>
    </submittedName>
</protein>
<dbReference type="PANTHER" id="PTHR43671:SF76">
    <property type="entry name" value="SERINE_THREONINE-PROTEIN KINASE NEK7"/>
    <property type="match status" value="1"/>
</dbReference>
<dbReference type="InterPro" id="IPR017441">
    <property type="entry name" value="Protein_kinase_ATP_BS"/>
</dbReference>
<dbReference type="InterPro" id="IPR000719">
    <property type="entry name" value="Prot_kinase_dom"/>
</dbReference>
<evidence type="ECO:0000256" key="1">
    <source>
        <dbReference type="ARBA" id="ARBA00010886"/>
    </source>
</evidence>
<feature type="region of interest" description="Disordered" evidence="7">
    <location>
        <begin position="337"/>
        <end position="452"/>
    </location>
</feature>
<proteinExistence type="inferred from homology"/>
<feature type="compositionally biased region" description="Polar residues" evidence="7">
    <location>
        <begin position="387"/>
        <end position="396"/>
    </location>
</feature>
<dbReference type="PROSITE" id="PS00107">
    <property type="entry name" value="PROTEIN_KINASE_ATP"/>
    <property type="match status" value="1"/>
</dbReference>
<sequence length="616" mass="69728">MENTLKTLLAILLNLLAMETSSEETVSKMDEYEVIEQIGRGSFGATFLVLHKTEKKKYVLKKIRLAKQTEKFKRTAHQEMNLIAKLNNPYIVEYKDAWVEKDCYICIVTSYCEGGDMADMIKKSRGKYIPEEKLCKWLTQLLLAVDYLHSNRVLHRDLKCSNIFLTKDKDIRLGDFGLAKLLNKDDLASSVVGTPNYMCPELLADIPYGYKSDIWSLGCCMFEMASHQPAFRAPDMAGLVNKINRSTISPMPTLYSSTFKRLIKTMLRKNPEHRPTAAELLRDPLLQPYLDQCHDLRPLFIPVKSDNISKDKPTALGTSNKPDISKEIRTLKARPPRDIGRVHPVNGNGNVLRQNKPINFEPREVKVETKMVDPTSYSDRSSKANNEKSGNSSKKTAQIRETKFESVSSNAHATDKKDIPPKYPQQLQENRKNGTKREAVNKEDTRNCADPSWNHYLFSTERESEAPKATKNGVPIKSFNIASTDNASLASIETLPCGSDDGQKNENNGLLEHKGKEFKFNRASSDVSSVSTWTILQGDEPRLEWDNMSQQRADALESLLEVCARLAREERYEELAGVLRPFGEEVVSSRETAIWLTKSLMNVQKNGEQTLHLGKS</sequence>
<keyword evidence="11" id="KW-1185">Reference proteome</keyword>
<feature type="binding site" evidence="6">
    <location>
        <position position="61"/>
    </location>
    <ligand>
        <name>ATP</name>
        <dbReference type="ChEBI" id="CHEBI:30616"/>
    </ligand>
</feature>
<evidence type="ECO:0000256" key="6">
    <source>
        <dbReference type="PROSITE-ProRule" id="PRU10141"/>
    </source>
</evidence>
<evidence type="ECO:0000256" key="7">
    <source>
        <dbReference type="SAM" id="MobiDB-lite"/>
    </source>
</evidence>
<feature type="compositionally biased region" description="Basic and acidic residues" evidence="7">
    <location>
        <begin position="361"/>
        <end position="371"/>
    </location>
</feature>
<accession>A0AAN8W144</accession>
<comment type="caution">
    <text evidence="10">The sequence shown here is derived from an EMBL/GenBank/DDBJ whole genome shotgun (WGS) entry which is preliminary data.</text>
</comment>
<feature type="signal peptide" evidence="8">
    <location>
        <begin position="1"/>
        <end position="22"/>
    </location>
</feature>
<gene>
    <name evidence="10" type="ORF">RJ641_034137</name>
</gene>
<evidence type="ECO:0000256" key="5">
    <source>
        <dbReference type="ARBA" id="ARBA00022840"/>
    </source>
</evidence>
<dbReference type="InterPro" id="IPR011009">
    <property type="entry name" value="Kinase-like_dom_sf"/>
</dbReference>
<keyword evidence="5 6" id="KW-0067">ATP-binding</keyword>
<organism evidence="10 11">
    <name type="scientific">Dillenia turbinata</name>
    <dbReference type="NCBI Taxonomy" id="194707"/>
    <lineage>
        <taxon>Eukaryota</taxon>
        <taxon>Viridiplantae</taxon>
        <taxon>Streptophyta</taxon>
        <taxon>Embryophyta</taxon>
        <taxon>Tracheophyta</taxon>
        <taxon>Spermatophyta</taxon>
        <taxon>Magnoliopsida</taxon>
        <taxon>eudicotyledons</taxon>
        <taxon>Gunneridae</taxon>
        <taxon>Pentapetalae</taxon>
        <taxon>Dilleniales</taxon>
        <taxon>Dilleniaceae</taxon>
        <taxon>Dillenia</taxon>
    </lineage>
</organism>
<dbReference type="InterPro" id="IPR008271">
    <property type="entry name" value="Ser/Thr_kinase_AS"/>
</dbReference>
<keyword evidence="3 6" id="KW-0547">Nucleotide-binding</keyword>
<feature type="compositionally biased region" description="Basic and acidic residues" evidence="7">
    <location>
        <begin position="429"/>
        <end position="447"/>
    </location>
</feature>
<keyword evidence="2" id="KW-0808">Transferase</keyword>
<dbReference type="Pfam" id="PF00069">
    <property type="entry name" value="Pkinase"/>
    <property type="match status" value="1"/>
</dbReference>
<evidence type="ECO:0000313" key="10">
    <source>
        <dbReference type="EMBL" id="KAK6937107.1"/>
    </source>
</evidence>
<dbReference type="FunFam" id="1.10.510.10:FF:000597">
    <property type="entry name" value="serine/threonine-protein kinase Nek6 isoform X2"/>
    <property type="match status" value="1"/>
</dbReference>
<comment type="similarity">
    <text evidence="1">Belongs to the protein kinase superfamily. NEK Ser/Thr protein kinase family. NIMA subfamily.</text>
</comment>
<feature type="domain" description="Protein kinase" evidence="9">
    <location>
        <begin position="32"/>
        <end position="290"/>
    </location>
</feature>
<evidence type="ECO:0000256" key="4">
    <source>
        <dbReference type="ARBA" id="ARBA00022777"/>
    </source>
</evidence>
<evidence type="ECO:0000259" key="9">
    <source>
        <dbReference type="PROSITE" id="PS50011"/>
    </source>
</evidence>
<dbReference type="GO" id="GO:0004674">
    <property type="term" value="F:protein serine/threonine kinase activity"/>
    <property type="evidence" value="ECO:0007669"/>
    <property type="project" value="TreeGrafter"/>
</dbReference>
<dbReference type="AlphaFoldDB" id="A0AAN8W144"/>
<dbReference type="SUPFAM" id="SSF56112">
    <property type="entry name" value="Protein kinase-like (PK-like)"/>
    <property type="match status" value="1"/>
</dbReference>
<keyword evidence="8" id="KW-0732">Signal</keyword>
<dbReference type="PANTHER" id="PTHR43671">
    <property type="entry name" value="SERINE/THREONINE-PROTEIN KINASE NEK"/>
    <property type="match status" value="1"/>
</dbReference>
<dbReference type="PROSITE" id="PS50011">
    <property type="entry name" value="PROTEIN_KINASE_DOM"/>
    <property type="match status" value="1"/>
</dbReference>
<feature type="chain" id="PRO_5042877406" evidence="8">
    <location>
        <begin position="23"/>
        <end position="616"/>
    </location>
</feature>
<evidence type="ECO:0000256" key="8">
    <source>
        <dbReference type="SAM" id="SignalP"/>
    </source>
</evidence>
<dbReference type="SMART" id="SM00220">
    <property type="entry name" value="S_TKc"/>
    <property type="match status" value="1"/>
</dbReference>
<keyword evidence="4 10" id="KW-0418">Kinase</keyword>
<dbReference type="InterPro" id="IPR050660">
    <property type="entry name" value="NEK_Ser/Thr_kinase"/>
</dbReference>
<dbReference type="GO" id="GO:0005524">
    <property type="term" value="F:ATP binding"/>
    <property type="evidence" value="ECO:0007669"/>
    <property type="project" value="UniProtKB-UniRule"/>
</dbReference>
<reference evidence="10 11" key="1">
    <citation type="submission" date="2023-12" db="EMBL/GenBank/DDBJ databases">
        <title>A high-quality genome assembly for Dillenia turbinata (Dilleniales).</title>
        <authorList>
            <person name="Chanderbali A."/>
        </authorList>
    </citation>
    <scope>NUCLEOTIDE SEQUENCE [LARGE SCALE GENOMIC DNA]</scope>
    <source>
        <strain evidence="10">LSX21</strain>
        <tissue evidence="10">Leaf</tissue>
    </source>
</reference>
<dbReference type="CDD" id="cd08215">
    <property type="entry name" value="STKc_Nek"/>
    <property type="match status" value="1"/>
</dbReference>
<dbReference type="GO" id="GO:0055028">
    <property type="term" value="C:cortical microtubule"/>
    <property type="evidence" value="ECO:0007669"/>
    <property type="project" value="TreeGrafter"/>
</dbReference>
<feature type="compositionally biased region" description="Polar residues" evidence="7">
    <location>
        <begin position="347"/>
        <end position="357"/>
    </location>
</feature>
<name>A0AAN8W144_9MAGN</name>
<dbReference type="PROSITE" id="PS00108">
    <property type="entry name" value="PROTEIN_KINASE_ST"/>
    <property type="match status" value="1"/>
</dbReference>
<evidence type="ECO:0000313" key="11">
    <source>
        <dbReference type="Proteomes" id="UP001370490"/>
    </source>
</evidence>
<evidence type="ECO:0000256" key="3">
    <source>
        <dbReference type="ARBA" id="ARBA00022741"/>
    </source>
</evidence>
<dbReference type="EMBL" id="JBAMMX010000007">
    <property type="protein sequence ID" value="KAK6937107.1"/>
    <property type="molecule type" value="Genomic_DNA"/>
</dbReference>
<dbReference type="Proteomes" id="UP001370490">
    <property type="component" value="Unassembled WGS sequence"/>
</dbReference>
<dbReference type="FunFam" id="3.30.200.20:FF:000668">
    <property type="entry name" value="Serine/threonine-protein kinase Nek6"/>
    <property type="match status" value="1"/>
</dbReference>
<dbReference type="GO" id="GO:0007017">
    <property type="term" value="P:microtubule-based process"/>
    <property type="evidence" value="ECO:0007669"/>
    <property type="project" value="TreeGrafter"/>
</dbReference>
<evidence type="ECO:0000256" key="2">
    <source>
        <dbReference type="ARBA" id="ARBA00022679"/>
    </source>
</evidence>